<comment type="caution">
    <text evidence="1">The sequence shown here is derived from an EMBL/GenBank/DDBJ whole genome shotgun (WGS) entry which is preliminary data.</text>
</comment>
<keyword evidence="2" id="KW-1185">Reference proteome</keyword>
<dbReference type="EMBL" id="CM042029">
    <property type="protein sequence ID" value="KAI3794907.1"/>
    <property type="molecule type" value="Genomic_DNA"/>
</dbReference>
<reference evidence="2" key="1">
    <citation type="journal article" date="2022" name="Mol. Ecol. Resour.">
        <title>The genomes of chicory, endive, great burdock and yacon provide insights into Asteraceae palaeo-polyploidization history and plant inulin production.</title>
        <authorList>
            <person name="Fan W."/>
            <person name="Wang S."/>
            <person name="Wang H."/>
            <person name="Wang A."/>
            <person name="Jiang F."/>
            <person name="Liu H."/>
            <person name="Zhao H."/>
            <person name="Xu D."/>
            <person name="Zhang Y."/>
        </authorList>
    </citation>
    <scope>NUCLEOTIDE SEQUENCE [LARGE SCALE GENOMIC DNA]</scope>
    <source>
        <strain evidence="2">cv. Yunnan</strain>
    </source>
</reference>
<reference evidence="1 2" key="2">
    <citation type="journal article" date="2022" name="Mol. Ecol. Resour.">
        <title>The genomes of chicory, endive, great burdock and yacon provide insights into Asteraceae paleo-polyploidization history and plant inulin production.</title>
        <authorList>
            <person name="Fan W."/>
            <person name="Wang S."/>
            <person name="Wang H."/>
            <person name="Wang A."/>
            <person name="Jiang F."/>
            <person name="Liu H."/>
            <person name="Zhao H."/>
            <person name="Xu D."/>
            <person name="Zhang Y."/>
        </authorList>
    </citation>
    <scope>NUCLEOTIDE SEQUENCE [LARGE SCALE GENOMIC DNA]</scope>
    <source>
        <strain evidence="2">cv. Yunnan</strain>
        <tissue evidence="1">Leaves</tissue>
    </source>
</reference>
<organism evidence="1 2">
    <name type="scientific">Smallanthus sonchifolius</name>
    <dbReference type="NCBI Taxonomy" id="185202"/>
    <lineage>
        <taxon>Eukaryota</taxon>
        <taxon>Viridiplantae</taxon>
        <taxon>Streptophyta</taxon>
        <taxon>Embryophyta</taxon>
        <taxon>Tracheophyta</taxon>
        <taxon>Spermatophyta</taxon>
        <taxon>Magnoliopsida</taxon>
        <taxon>eudicotyledons</taxon>
        <taxon>Gunneridae</taxon>
        <taxon>Pentapetalae</taxon>
        <taxon>asterids</taxon>
        <taxon>campanulids</taxon>
        <taxon>Asterales</taxon>
        <taxon>Asteraceae</taxon>
        <taxon>Asteroideae</taxon>
        <taxon>Heliantheae alliance</taxon>
        <taxon>Millerieae</taxon>
        <taxon>Smallanthus</taxon>
    </lineage>
</organism>
<proteinExistence type="predicted"/>
<dbReference type="Proteomes" id="UP001056120">
    <property type="component" value="Linkage Group LG12"/>
</dbReference>
<sequence>MTTLPNPQATSTTSSAWAQKPDLIKTLSKTNNKVTLLVFTLFLPWAAFVARDLNVPSALLLIETATSFSIYKRFFNKRDGIFFANKDIDHTSISLKLPGLPLFKCVDFPTFALPTSPYFPDMSSVIKEHLQFLEENPNTHILVNSLNSLEPDSIESITNAVVIGPSVTAGEDKIGEQGLIVGWCSQTEVLRHCAIGCFVTQCGWNSVLESVVAGVAVVGCPLFADQTTNANMVEEVWGNGVRMVVGREEIKRCLEVVMDGGERAEGIKREVEKWRKVAEESVKDGGSSMMVAVLYVYACIDRCIME</sequence>
<gene>
    <name evidence="1" type="ORF">L1987_37548</name>
</gene>
<protein>
    <submittedName>
        <fullName evidence="1">Uncharacterized protein</fullName>
    </submittedName>
</protein>
<evidence type="ECO:0000313" key="1">
    <source>
        <dbReference type="EMBL" id="KAI3794907.1"/>
    </source>
</evidence>
<evidence type="ECO:0000313" key="2">
    <source>
        <dbReference type="Proteomes" id="UP001056120"/>
    </source>
</evidence>
<name>A0ACB9HJ84_9ASTR</name>
<accession>A0ACB9HJ84</accession>